<evidence type="ECO:0000313" key="6">
    <source>
        <dbReference type="EMBL" id="MEI5986216.1"/>
    </source>
</evidence>
<keyword evidence="3 4" id="KW-0408">Iron</keyword>
<keyword evidence="2 4" id="KW-0479">Metal-binding</keyword>
<protein>
    <submittedName>
        <fullName evidence="6">Cytochrome c</fullName>
    </submittedName>
</protein>
<dbReference type="InterPro" id="IPR009056">
    <property type="entry name" value="Cyt_c-like_dom"/>
</dbReference>
<keyword evidence="7" id="KW-1185">Reference proteome</keyword>
<proteinExistence type="predicted"/>
<feature type="domain" description="Cytochrome c" evidence="5">
    <location>
        <begin position="32"/>
        <end position="121"/>
    </location>
</feature>
<dbReference type="SUPFAM" id="SSF46626">
    <property type="entry name" value="Cytochrome c"/>
    <property type="match status" value="1"/>
</dbReference>
<evidence type="ECO:0000256" key="2">
    <source>
        <dbReference type="ARBA" id="ARBA00022723"/>
    </source>
</evidence>
<keyword evidence="1 4" id="KW-0349">Heme</keyword>
<dbReference type="Proteomes" id="UP001363035">
    <property type="component" value="Unassembled WGS sequence"/>
</dbReference>
<dbReference type="Gene3D" id="1.10.760.10">
    <property type="entry name" value="Cytochrome c-like domain"/>
    <property type="match status" value="1"/>
</dbReference>
<dbReference type="PANTHER" id="PTHR35008">
    <property type="entry name" value="BLL4482 PROTEIN-RELATED"/>
    <property type="match status" value="1"/>
</dbReference>
<dbReference type="InterPro" id="IPR036909">
    <property type="entry name" value="Cyt_c-like_dom_sf"/>
</dbReference>
<organism evidence="6 7">
    <name type="scientific">Sphingobacterium tenebrionis</name>
    <dbReference type="NCBI Taxonomy" id="3111775"/>
    <lineage>
        <taxon>Bacteria</taxon>
        <taxon>Pseudomonadati</taxon>
        <taxon>Bacteroidota</taxon>
        <taxon>Sphingobacteriia</taxon>
        <taxon>Sphingobacteriales</taxon>
        <taxon>Sphingobacteriaceae</taxon>
        <taxon>Sphingobacterium</taxon>
    </lineage>
</organism>
<dbReference type="Pfam" id="PF00034">
    <property type="entry name" value="Cytochrom_C"/>
    <property type="match status" value="1"/>
</dbReference>
<dbReference type="InterPro" id="IPR051459">
    <property type="entry name" value="Cytochrome_c-type_DH"/>
</dbReference>
<dbReference type="RefSeq" id="WP_099366565.1">
    <property type="nucleotide sequence ID" value="NZ_JAYLLN010000048.1"/>
</dbReference>
<evidence type="ECO:0000256" key="3">
    <source>
        <dbReference type="ARBA" id="ARBA00023004"/>
    </source>
</evidence>
<comment type="caution">
    <text evidence="6">The sequence shown here is derived from an EMBL/GenBank/DDBJ whole genome shotgun (WGS) entry which is preliminary data.</text>
</comment>
<evidence type="ECO:0000259" key="5">
    <source>
        <dbReference type="PROSITE" id="PS51007"/>
    </source>
</evidence>
<dbReference type="PROSITE" id="PS51007">
    <property type="entry name" value="CYTC"/>
    <property type="match status" value="1"/>
</dbReference>
<accession>A0ABU8I9W1</accession>
<gene>
    <name evidence="6" type="ORF">VJ786_15030</name>
</gene>
<dbReference type="PROSITE" id="PS51257">
    <property type="entry name" value="PROKAR_LIPOPROTEIN"/>
    <property type="match status" value="1"/>
</dbReference>
<reference evidence="6 7" key="1">
    <citation type="submission" date="2024-01" db="EMBL/GenBank/DDBJ databases">
        <title>Sphingobacterium tenebrionis sp. nov., a novel endophyte isolated from tenebrio molitor intestines.</title>
        <authorList>
            <person name="Zhang C."/>
        </authorList>
    </citation>
    <scope>NUCLEOTIDE SEQUENCE [LARGE SCALE GENOMIC DNA]</scope>
    <source>
        <strain evidence="6 7">PU5-4</strain>
    </source>
</reference>
<evidence type="ECO:0000313" key="7">
    <source>
        <dbReference type="Proteomes" id="UP001363035"/>
    </source>
</evidence>
<evidence type="ECO:0000256" key="1">
    <source>
        <dbReference type="ARBA" id="ARBA00022617"/>
    </source>
</evidence>
<evidence type="ECO:0000256" key="4">
    <source>
        <dbReference type="PROSITE-ProRule" id="PRU00433"/>
    </source>
</evidence>
<dbReference type="PANTHER" id="PTHR35008:SF8">
    <property type="entry name" value="ALCOHOL DEHYDROGENASE CYTOCHROME C SUBUNIT"/>
    <property type="match status" value="1"/>
</dbReference>
<name>A0ABU8I9W1_9SPHI</name>
<sequence length="141" mass="15804">MIYKYLTGILTLILALNLLFSCNNKLSVQTMQYATIGQKLYVQHCQNCHGAKGEGLGKLYPPLTDQKFLEENRDKLACIVKNGMAGEIVVNGEKFNQAMPGVPSLTNIDVAYVLTYITTYFGNSTTHFTQEEVIQMLKDCR</sequence>
<dbReference type="EMBL" id="JAYLLN010000048">
    <property type="protein sequence ID" value="MEI5986216.1"/>
    <property type="molecule type" value="Genomic_DNA"/>
</dbReference>